<comment type="subcellular location">
    <subcellularLocation>
        <location evidence="1">Cell membrane</location>
    </subcellularLocation>
</comment>
<dbReference type="PANTHER" id="PTHR43646:SF2">
    <property type="entry name" value="GLYCOSYLTRANSFERASE 2-LIKE DOMAIN-CONTAINING PROTEIN"/>
    <property type="match status" value="1"/>
</dbReference>
<dbReference type="Proteomes" id="UP000663868">
    <property type="component" value="Unassembled WGS sequence"/>
</dbReference>
<evidence type="ECO:0000256" key="5">
    <source>
        <dbReference type="ARBA" id="ARBA00023136"/>
    </source>
</evidence>
<protein>
    <recommendedName>
        <fullName evidence="7">Glycosyltransferase 2-like domain-containing protein</fullName>
    </recommendedName>
</protein>
<dbReference type="SUPFAM" id="SSF53448">
    <property type="entry name" value="Nucleotide-diphospho-sugar transferases"/>
    <property type="match status" value="1"/>
</dbReference>
<comment type="caution">
    <text evidence="8">The sequence shown here is derived from an EMBL/GenBank/DDBJ whole genome shotgun (WGS) entry which is preliminary data.</text>
</comment>
<dbReference type="PANTHER" id="PTHR43646">
    <property type="entry name" value="GLYCOSYLTRANSFERASE"/>
    <property type="match status" value="1"/>
</dbReference>
<dbReference type="GO" id="GO:0005886">
    <property type="term" value="C:plasma membrane"/>
    <property type="evidence" value="ECO:0007669"/>
    <property type="project" value="UniProtKB-SubCell"/>
</dbReference>
<reference evidence="8" key="1">
    <citation type="submission" date="2021-02" db="EMBL/GenBank/DDBJ databases">
        <authorList>
            <person name="Nowell W R."/>
        </authorList>
    </citation>
    <scope>NUCLEOTIDE SEQUENCE</scope>
</reference>
<name>A0A815BE43_9BILA</name>
<evidence type="ECO:0000313" key="9">
    <source>
        <dbReference type="EMBL" id="CAF3983820.1"/>
    </source>
</evidence>
<dbReference type="Proteomes" id="UP000663860">
    <property type="component" value="Unassembled WGS sequence"/>
</dbReference>
<feature type="transmembrane region" description="Helical" evidence="6">
    <location>
        <begin position="313"/>
        <end position="335"/>
    </location>
</feature>
<keyword evidence="3" id="KW-0328">Glycosyltransferase</keyword>
<keyword evidence="5 6" id="KW-0472">Membrane</keyword>
<evidence type="ECO:0000256" key="6">
    <source>
        <dbReference type="SAM" id="Phobius"/>
    </source>
</evidence>
<feature type="transmembrane region" description="Helical" evidence="6">
    <location>
        <begin position="347"/>
        <end position="365"/>
    </location>
</feature>
<dbReference type="Pfam" id="PF00535">
    <property type="entry name" value="Glycos_transf_2"/>
    <property type="match status" value="1"/>
</dbReference>
<dbReference type="AlphaFoldDB" id="A0A815BE43"/>
<accession>A0A815BE43</accession>
<keyword evidence="4" id="KW-0808">Transferase</keyword>
<keyword evidence="6" id="KW-1133">Transmembrane helix</keyword>
<evidence type="ECO:0000259" key="7">
    <source>
        <dbReference type="Pfam" id="PF00535"/>
    </source>
</evidence>
<dbReference type="EMBL" id="CAJOBB010002612">
    <property type="protein sequence ID" value="CAF3983820.1"/>
    <property type="molecule type" value="Genomic_DNA"/>
</dbReference>
<dbReference type="InterPro" id="IPR029044">
    <property type="entry name" value="Nucleotide-diphossugar_trans"/>
</dbReference>
<evidence type="ECO:0000256" key="4">
    <source>
        <dbReference type="ARBA" id="ARBA00022679"/>
    </source>
</evidence>
<dbReference type="Gene3D" id="3.90.550.10">
    <property type="entry name" value="Spore Coat Polysaccharide Biosynthesis Protein SpsA, Chain A"/>
    <property type="match status" value="1"/>
</dbReference>
<feature type="domain" description="Glycosyltransferase 2-like" evidence="7">
    <location>
        <begin position="42"/>
        <end position="205"/>
    </location>
</feature>
<evidence type="ECO:0000313" key="8">
    <source>
        <dbReference type="EMBL" id="CAF1270154.1"/>
    </source>
</evidence>
<organism evidence="8 10">
    <name type="scientific">Adineta steineri</name>
    <dbReference type="NCBI Taxonomy" id="433720"/>
    <lineage>
        <taxon>Eukaryota</taxon>
        <taxon>Metazoa</taxon>
        <taxon>Spiralia</taxon>
        <taxon>Gnathifera</taxon>
        <taxon>Rotifera</taxon>
        <taxon>Eurotatoria</taxon>
        <taxon>Bdelloidea</taxon>
        <taxon>Adinetida</taxon>
        <taxon>Adinetidae</taxon>
        <taxon>Adineta</taxon>
    </lineage>
</organism>
<dbReference type="GO" id="GO:0016757">
    <property type="term" value="F:glycosyltransferase activity"/>
    <property type="evidence" value="ECO:0007669"/>
    <property type="project" value="UniProtKB-KW"/>
</dbReference>
<dbReference type="EMBL" id="CAJNOE010000559">
    <property type="protein sequence ID" value="CAF1270154.1"/>
    <property type="molecule type" value="Genomic_DNA"/>
</dbReference>
<dbReference type="InterPro" id="IPR001173">
    <property type="entry name" value="Glyco_trans_2-like"/>
</dbReference>
<evidence type="ECO:0000256" key="3">
    <source>
        <dbReference type="ARBA" id="ARBA00022676"/>
    </source>
</evidence>
<sequence>MSLALALLCLPCALFPTILFIVNLGYYDKPDRRKGTQSQAVSVLIPARNEADGIAAALQAVVTTRDVEFEVVVMDDGSTDGTDAIVLALAETDKRIRLERAPPLPLGWNGKQHACWCLARVARNPIFCFVDADVRLQPDCVVRMVNFLDDNSLVSGFPQQITETLLEWMLLPLIHFVLLGFLPISRMRTTTEPGLGAACGQFIMTRADHYFACGGHSGIKLTMHDGLRLPRLFREAGFKTDIADITDLASCRMYTCASEVWNGLAKNAVEGLGAPALIVPVSALLFLGQIQPFLNFGYMIYQHMNGYSTSNGLYLFTLFTVTATNILVAYVPRILGVIRFRQDWRGAVLHPFSIGLLLAVQWYALFRKILGCKTSWRHRAYE</sequence>
<evidence type="ECO:0000256" key="2">
    <source>
        <dbReference type="ARBA" id="ARBA00022475"/>
    </source>
</evidence>
<keyword evidence="2" id="KW-1003">Cell membrane</keyword>
<feature type="transmembrane region" description="Helical" evidence="6">
    <location>
        <begin position="165"/>
        <end position="184"/>
    </location>
</feature>
<gene>
    <name evidence="8" type="ORF">IZO911_LOCUS32382</name>
    <name evidence="9" type="ORF">KXQ929_LOCUS27501</name>
</gene>
<proteinExistence type="predicted"/>
<evidence type="ECO:0000313" key="10">
    <source>
        <dbReference type="Proteomes" id="UP000663860"/>
    </source>
</evidence>
<evidence type="ECO:0000256" key="1">
    <source>
        <dbReference type="ARBA" id="ARBA00004236"/>
    </source>
</evidence>
<keyword evidence="6" id="KW-0812">Transmembrane</keyword>
<feature type="transmembrane region" description="Helical" evidence="6">
    <location>
        <begin position="276"/>
        <end position="301"/>
    </location>
</feature>